<evidence type="ECO:0000256" key="1">
    <source>
        <dbReference type="SAM" id="MobiDB-lite"/>
    </source>
</evidence>
<feature type="compositionally biased region" description="Basic and acidic residues" evidence="1">
    <location>
        <begin position="187"/>
        <end position="203"/>
    </location>
</feature>
<sequence length="219" mass="23246">MSFYKRPPTMAGIMPLFKCRDCGMDVDDPTTHACPGPGARKSPASPAPPPMPAVPDRYNDRSPYAAGGGGADRKYSADRGYGNDRYNDRGYASGDRYGGGAYDRGYDRKYSADRGYSGNGGDRYAANDRYAPDPAYDSGYNTPSGGSSRPGYPASPPRSPATGPGYDSGPRSFNNDSGPRSFGTADSGRRPSDRVRHIDRPGDRVPAPARAGLSSALRP</sequence>
<feature type="compositionally biased region" description="Low complexity" evidence="1">
    <location>
        <begin position="35"/>
        <end position="44"/>
    </location>
</feature>
<dbReference type="AlphaFoldDB" id="A0A0L0RZW9"/>
<dbReference type="Proteomes" id="UP000054350">
    <property type="component" value="Unassembled WGS sequence"/>
</dbReference>
<evidence type="ECO:0000313" key="3">
    <source>
        <dbReference type="Proteomes" id="UP000054350"/>
    </source>
</evidence>
<proteinExistence type="predicted"/>
<keyword evidence="3" id="KW-1185">Reference proteome</keyword>
<reference evidence="3" key="2">
    <citation type="submission" date="2009-11" db="EMBL/GenBank/DDBJ databases">
        <title>The Genome Sequence of Allomyces macrogynus strain ATCC 38327.</title>
        <authorList>
            <consortium name="The Broad Institute Genome Sequencing Platform"/>
            <person name="Russ C."/>
            <person name="Cuomo C."/>
            <person name="Shea T."/>
            <person name="Young S.K."/>
            <person name="Zeng Q."/>
            <person name="Koehrsen M."/>
            <person name="Haas B."/>
            <person name="Borodovsky M."/>
            <person name="Guigo R."/>
            <person name="Alvarado L."/>
            <person name="Berlin A."/>
            <person name="Borenstein D."/>
            <person name="Chen Z."/>
            <person name="Engels R."/>
            <person name="Freedman E."/>
            <person name="Gellesch M."/>
            <person name="Goldberg J."/>
            <person name="Griggs A."/>
            <person name="Gujja S."/>
            <person name="Heiman D."/>
            <person name="Hepburn T."/>
            <person name="Howarth C."/>
            <person name="Jen D."/>
            <person name="Larson L."/>
            <person name="Lewis B."/>
            <person name="Mehta T."/>
            <person name="Park D."/>
            <person name="Pearson M."/>
            <person name="Roberts A."/>
            <person name="Saif S."/>
            <person name="Shenoy N."/>
            <person name="Sisk P."/>
            <person name="Stolte C."/>
            <person name="Sykes S."/>
            <person name="Walk T."/>
            <person name="White J."/>
            <person name="Yandava C."/>
            <person name="Burger G."/>
            <person name="Gray M.W."/>
            <person name="Holland P.W.H."/>
            <person name="King N."/>
            <person name="Lang F.B.F."/>
            <person name="Roger A.J."/>
            <person name="Ruiz-Trillo I."/>
            <person name="Lander E."/>
            <person name="Nusbaum C."/>
        </authorList>
    </citation>
    <scope>NUCLEOTIDE SEQUENCE [LARGE SCALE GENOMIC DNA]</scope>
    <source>
        <strain evidence="3">ATCC 38327</strain>
    </source>
</reference>
<evidence type="ECO:0000313" key="2">
    <source>
        <dbReference type="EMBL" id="KNE55863.1"/>
    </source>
</evidence>
<feature type="region of interest" description="Disordered" evidence="1">
    <location>
        <begin position="28"/>
        <end position="219"/>
    </location>
</feature>
<protein>
    <submittedName>
        <fullName evidence="2">Uncharacterized protein</fullName>
    </submittedName>
</protein>
<gene>
    <name evidence="2" type="ORF">AMAG_17833</name>
</gene>
<organism evidence="2 3">
    <name type="scientific">Allomyces macrogynus (strain ATCC 38327)</name>
    <name type="common">Allomyces javanicus var. macrogynus</name>
    <dbReference type="NCBI Taxonomy" id="578462"/>
    <lineage>
        <taxon>Eukaryota</taxon>
        <taxon>Fungi</taxon>
        <taxon>Fungi incertae sedis</taxon>
        <taxon>Blastocladiomycota</taxon>
        <taxon>Blastocladiomycetes</taxon>
        <taxon>Blastocladiales</taxon>
        <taxon>Blastocladiaceae</taxon>
        <taxon>Allomyces</taxon>
    </lineage>
</organism>
<accession>A0A0L0RZW9</accession>
<dbReference type="EMBL" id="GG745329">
    <property type="protein sequence ID" value="KNE55863.1"/>
    <property type="molecule type" value="Genomic_DNA"/>
</dbReference>
<name>A0A0L0RZW9_ALLM3</name>
<dbReference type="VEuPathDB" id="FungiDB:AMAG_17833"/>
<feature type="compositionally biased region" description="Basic and acidic residues" evidence="1">
    <location>
        <begin position="71"/>
        <end position="88"/>
    </location>
</feature>
<reference evidence="2 3" key="1">
    <citation type="submission" date="2009-11" db="EMBL/GenBank/DDBJ databases">
        <title>Annotation of Allomyces macrogynus ATCC 38327.</title>
        <authorList>
            <consortium name="The Broad Institute Genome Sequencing Platform"/>
            <person name="Russ C."/>
            <person name="Cuomo C."/>
            <person name="Burger G."/>
            <person name="Gray M.W."/>
            <person name="Holland P.W.H."/>
            <person name="King N."/>
            <person name="Lang F.B.F."/>
            <person name="Roger A.J."/>
            <person name="Ruiz-Trillo I."/>
            <person name="Young S.K."/>
            <person name="Zeng Q."/>
            <person name="Gargeya S."/>
            <person name="Fitzgerald M."/>
            <person name="Haas B."/>
            <person name="Abouelleil A."/>
            <person name="Alvarado L."/>
            <person name="Arachchi H.M."/>
            <person name="Berlin A."/>
            <person name="Chapman S.B."/>
            <person name="Gearin G."/>
            <person name="Goldberg J."/>
            <person name="Griggs A."/>
            <person name="Gujja S."/>
            <person name="Hansen M."/>
            <person name="Heiman D."/>
            <person name="Howarth C."/>
            <person name="Larimer J."/>
            <person name="Lui A."/>
            <person name="MacDonald P.J.P."/>
            <person name="McCowen C."/>
            <person name="Montmayeur A."/>
            <person name="Murphy C."/>
            <person name="Neiman D."/>
            <person name="Pearson M."/>
            <person name="Priest M."/>
            <person name="Roberts A."/>
            <person name="Saif S."/>
            <person name="Shea T."/>
            <person name="Sisk P."/>
            <person name="Stolte C."/>
            <person name="Sykes S."/>
            <person name="Wortman J."/>
            <person name="Nusbaum C."/>
            <person name="Birren B."/>
        </authorList>
    </citation>
    <scope>NUCLEOTIDE SEQUENCE [LARGE SCALE GENOMIC DNA]</scope>
    <source>
        <strain evidence="2 3">ATCC 38327</strain>
    </source>
</reference>